<sequence>MFLAFQPETGDFKPIKAAEQSSRRPRSATKSFDRTVPEEESENMTGPSPTISFSYEGPHVSRFCYVSYPEPARPSWMESPESTYSFLTSPPLHYGTGTSASLGSSPLPTASKWSTSSSGDSPPADHAPVSQSGLTVRWPPQGWDATPLLPGSCMLQDKDTCDLMNNTHMLSSSFHRSSLSASYGIPAGTIYTAPPHAEEHPPEEEDGCDGYFGLEEEPVLRTTSSPANDWRLDARFSPARSQDACAVTPLMNRDPSTATSASSPPTTIPKEELVLHILDSMKASGFRSVGRLLAGFLNPDADYSSNKTLDFAMWEFMHNLWLLSTLLLCWK</sequence>
<evidence type="ECO:0000313" key="2">
    <source>
        <dbReference type="EMBL" id="TFK50134.1"/>
    </source>
</evidence>
<evidence type="ECO:0000256" key="1">
    <source>
        <dbReference type="SAM" id="MobiDB-lite"/>
    </source>
</evidence>
<accession>A0A5C3MXV1</accession>
<dbReference type="AlphaFoldDB" id="A0A5C3MXV1"/>
<keyword evidence="3" id="KW-1185">Reference proteome</keyword>
<dbReference type="EMBL" id="ML213514">
    <property type="protein sequence ID" value="TFK50134.1"/>
    <property type="molecule type" value="Genomic_DNA"/>
</dbReference>
<feature type="compositionally biased region" description="Polar residues" evidence="1">
    <location>
        <begin position="43"/>
        <end position="52"/>
    </location>
</feature>
<feature type="region of interest" description="Disordered" evidence="1">
    <location>
        <begin position="1"/>
        <end position="52"/>
    </location>
</feature>
<feature type="region of interest" description="Disordered" evidence="1">
    <location>
        <begin position="97"/>
        <end position="132"/>
    </location>
</feature>
<name>A0A5C3MXV1_9AGAM</name>
<protein>
    <submittedName>
        <fullName evidence="2">Uncharacterized protein</fullName>
    </submittedName>
</protein>
<dbReference type="Proteomes" id="UP000305948">
    <property type="component" value="Unassembled WGS sequence"/>
</dbReference>
<reference evidence="2 3" key="1">
    <citation type="journal article" date="2019" name="Nat. Ecol. Evol.">
        <title>Megaphylogeny resolves global patterns of mushroom evolution.</title>
        <authorList>
            <person name="Varga T."/>
            <person name="Krizsan K."/>
            <person name="Foldi C."/>
            <person name="Dima B."/>
            <person name="Sanchez-Garcia M."/>
            <person name="Sanchez-Ramirez S."/>
            <person name="Szollosi G.J."/>
            <person name="Szarkandi J.G."/>
            <person name="Papp V."/>
            <person name="Albert L."/>
            <person name="Andreopoulos W."/>
            <person name="Angelini C."/>
            <person name="Antonin V."/>
            <person name="Barry K.W."/>
            <person name="Bougher N.L."/>
            <person name="Buchanan P."/>
            <person name="Buyck B."/>
            <person name="Bense V."/>
            <person name="Catcheside P."/>
            <person name="Chovatia M."/>
            <person name="Cooper J."/>
            <person name="Damon W."/>
            <person name="Desjardin D."/>
            <person name="Finy P."/>
            <person name="Geml J."/>
            <person name="Haridas S."/>
            <person name="Hughes K."/>
            <person name="Justo A."/>
            <person name="Karasinski D."/>
            <person name="Kautmanova I."/>
            <person name="Kiss B."/>
            <person name="Kocsube S."/>
            <person name="Kotiranta H."/>
            <person name="LaButti K.M."/>
            <person name="Lechner B.E."/>
            <person name="Liimatainen K."/>
            <person name="Lipzen A."/>
            <person name="Lukacs Z."/>
            <person name="Mihaltcheva S."/>
            <person name="Morgado L.N."/>
            <person name="Niskanen T."/>
            <person name="Noordeloos M.E."/>
            <person name="Ohm R.A."/>
            <person name="Ortiz-Santana B."/>
            <person name="Ovrebo C."/>
            <person name="Racz N."/>
            <person name="Riley R."/>
            <person name="Savchenko A."/>
            <person name="Shiryaev A."/>
            <person name="Soop K."/>
            <person name="Spirin V."/>
            <person name="Szebenyi C."/>
            <person name="Tomsovsky M."/>
            <person name="Tulloss R.E."/>
            <person name="Uehling J."/>
            <person name="Grigoriev I.V."/>
            <person name="Vagvolgyi C."/>
            <person name="Papp T."/>
            <person name="Martin F.M."/>
            <person name="Miettinen O."/>
            <person name="Hibbett D.S."/>
            <person name="Nagy L.G."/>
        </authorList>
    </citation>
    <scope>NUCLEOTIDE SEQUENCE [LARGE SCALE GENOMIC DNA]</scope>
    <source>
        <strain evidence="2 3">OMC1185</strain>
    </source>
</reference>
<feature type="compositionally biased region" description="Polar residues" evidence="1">
    <location>
        <begin position="97"/>
        <end position="120"/>
    </location>
</feature>
<proteinExistence type="predicted"/>
<evidence type="ECO:0000313" key="3">
    <source>
        <dbReference type="Proteomes" id="UP000305948"/>
    </source>
</evidence>
<gene>
    <name evidence="2" type="ORF">OE88DRAFT_1809152</name>
</gene>
<organism evidence="2 3">
    <name type="scientific">Heliocybe sulcata</name>
    <dbReference type="NCBI Taxonomy" id="5364"/>
    <lineage>
        <taxon>Eukaryota</taxon>
        <taxon>Fungi</taxon>
        <taxon>Dikarya</taxon>
        <taxon>Basidiomycota</taxon>
        <taxon>Agaricomycotina</taxon>
        <taxon>Agaricomycetes</taxon>
        <taxon>Gloeophyllales</taxon>
        <taxon>Gloeophyllaceae</taxon>
        <taxon>Heliocybe</taxon>
    </lineage>
</organism>